<organism evidence="1 2">
    <name type="scientific">Bauhinia variegata</name>
    <name type="common">Purple orchid tree</name>
    <name type="synonym">Phanera variegata</name>
    <dbReference type="NCBI Taxonomy" id="167791"/>
    <lineage>
        <taxon>Eukaryota</taxon>
        <taxon>Viridiplantae</taxon>
        <taxon>Streptophyta</taxon>
        <taxon>Embryophyta</taxon>
        <taxon>Tracheophyta</taxon>
        <taxon>Spermatophyta</taxon>
        <taxon>Magnoliopsida</taxon>
        <taxon>eudicotyledons</taxon>
        <taxon>Gunneridae</taxon>
        <taxon>Pentapetalae</taxon>
        <taxon>rosids</taxon>
        <taxon>fabids</taxon>
        <taxon>Fabales</taxon>
        <taxon>Fabaceae</taxon>
        <taxon>Cercidoideae</taxon>
        <taxon>Cercideae</taxon>
        <taxon>Bauhiniinae</taxon>
        <taxon>Bauhinia</taxon>
    </lineage>
</organism>
<evidence type="ECO:0000313" key="1">
    <source>
        <dbReference type="EMBL" id="KAI4316135.1"/>
    </source>
</evidence>
<sequence length="626" mass="69426">MEIQFQTMEQSETISDLAPRKLARQLDFTAVSRGPVNVELPEPLKSPTDTLLSRPKSILLSQSQSPSQIQIQSQSQSLAYPPRSPLHLPSKGRQPWSYSPMLLQRASQSEETEGRPQLVSPARRIPHPGPKLPVSTFQVLKQDSPRSQSQNNVEPKDSTPKKQKHCNCKNSRCLKLYCDCFAMGIYCDGCNCTNCHNNVENEVAREEAVKTILIRNPNAFKPKIGSSPHESRDCKEDMNEIQVVEKHNKGCNCKKSGCLKKYCECFQANILCSELCKCMDCKNFEGSEERRALFHEEYNSVHLKQAANDAITGAIGSSSYGTNMTPKRRKIQEIFSGKAAKDQTINMTTQRQQEIGPIASMPPLPVSVVPEATNAAFSGSLRFTYRSPLADVLQEQDVKNLCSLFVVLSGVSANTIAETGKKETENHEAFTSSGQLPKDNEEAHRPVRDGHFDLNEAVLGETNDSGPDEVKPRKYSRPLSPATLALMCDEEDETFLADGSANGVAYCGQHMTQKSSNADRCTYLYEQQERLVLTRFWDFLRGLITRGSVKETMCLREVGNNIEPVENGNIEAETDTWSEMKIQSNETAKSPMVAPNEVSQPNSGITNGHGNTDLTLRIGLTTGKLG</sequence>
<proteinExistence type="predicted"/>
<name>A0ACB9LWS5_BAUVA</name>
<comment type="caution">
    <text evidence="1">The sequence shown here is derived from an EMBL/GenBank/DDBJ whole genome shotgun (WGS) entry which is preliminary data.</text>
</comment>
<evidence type="ECO:0000313" key="2">
    <source>
        <dbReference type="Proteomes" id="UP000828941"/>
    </source>
</evidence>
<dbReference type="EMBL" id="CM039435">
    <property type="protein sequence ID" value="KAI4316135.1"/>
    <property type="molecule type" value="Genomic_DNA"/>
</dbReference>
<reference evidence="1 2" key="1">
    <citation type="journal article" date="2022" name="DNA Res.">
        <title>Chromosomal-level genome assembly of the orchid tree Bauhinia variegata (Leguminosae; Cercidoideae) supports the allotetraploid origin hypothesis of Bauhinia.</title>
        <authorList>
            <person name="Zhong Y."/>
            <person name="Chen Y."/>
            <person name="Zheng D."/>
            <person name="Pang J."/>
            <person name="Liu Y."/>
            <person name="Luo S."/>
            <person name="Meng S."/>
            <person name="Qian L."/>
            <person name="Wei D."/>
            <person name="Dai S."/>
            <person name="Zhou R."/>
        </authorList>
    </citation>
    <scope>NUCLEOTIDE SEQUENCE [LARGE SCALE GENOMIC DNA]</scope>
    <source>
        <strain evidence="1">BV-YZ2020</strain>
    </source>
</reference>
<protein>
    <submittedName>
        <fullName evidence="1">Uncharacterized protein</fullName>
    </submittedName>
</protein>
<gene>
    <name evidence="1" type="ORF">L6164_024142</name>
</gene>
<keyword evidence="2" id="KW-1185">Reference proteome</keyword>
<dbReference type="Proteomes" id="UP000828941">
    <property type="component" value="Chromosome 10"/>
</dbReference>
<accession>A0ACB9LWS5</accession>